<dbReference type="PROSITE" id="PS51094">
    <property type="entry name" value="PTS_EIIA_TYPE_2"/>
    <property type="match status" value="1"/>
</dbReference>
<keyword evidence="2" id="KW-0677">Repeat</keyword>
<dbReference type="Gene3D" id="1.10.1790.10">
    <property type="entry name" value="PRD domain"/>
    <property type="match status" value="1"/>
</dbReference>
<keyword evidence="10" id="KW-1185">Reference proteome</keyword>
<proteinExistence type="predicted"/>
<dbReference type="Pfam" id="PF05043">
    <property type="entry name" value="Mga"/>
    <property type="match status" value="1"/>
</dbReference>
<dbReference type="PROSITE" id="PS51372">
    <property type="entry name" value="PRD_2"/>
    <property type="match status" value="2"/>
</dbReference>
<evidence type="ECO:0000259" key="7">
    <source>
        <dbReference type="PROSITE" id="PS51099"/>
    </source>
</evidence>
<dbReference type="InterPro" id="IPR036095">
    <property type="entry name" value="PTS_EIIB-like_sf"/>
</dbReference>
<keyword evidence="5" id="KW-0804">Transcription</keyword>
<keyword evidence="4" id="KW-0010">Activator</keyword>
<dbReference type="Proteomes" id="UP000190285">
    <property type="component" value="Unassembled WGS sequence"/>
</dbReference>
<dbReference type="GO" id="GO:0006355">
    <property type="term" value="P:regulation of DNA-templated transcription"/>
    <property type="evidence" value="ECO:0007669"/>
    <property type="project" value="InterPro"/>
</dbReference>
<name>A0A1T5L0L9_9FIRM</name>
<dbReference type="GO" id="GO:0008982">
    <property type="term" value="F:protein-N(PI)-phosphohistidine-sugar phosphotransferase activity"/>
    <property type="evidence" value="ECO:0007669"/>
    <property type="project" value="InterPro"/>
</dbReference>
<dbReference type="STRING" id="36842.SAMN02194393_02268"/>
<feature type="domain" description="PTS EIIA type-2" evidence="6">
    <location>
        <begin position="512"/>
        <end position="650"/>
    </location>
</feature>
<dbReference type="InterPro" id="IPR007737">
    <property type="entry name" value="Mga_HTH"/>
</dbReference>
<evidence type="ECO:0000259" key="6">
    <source>
        <dbReference type="PROSITE" id="PS51094"/>
    </source>
</evidence>
<dbReference type="PANTHER" id="PTHR30185:SF18">
    <property type="entry name" value="TRANSCRIPTIONAL REGULATOR MTLR"/>
    <property type="match status" value="1"/>
</dbReference>
<dbReference type="InterPro" id="IPR050661">
    <property type="entry name" value="BglG_antiterminators"/>
</dbReference>
<dbReference type="Gene3D" id="3.40.50.2300">
    <property type="match status" value="1"/>
</dbReference>
<dbReference type="SUPFAM" id="SSF52794">
    <property type="entry name" value="PTS system IIB component-like"/>
    <property type="match status" value="1"/>
</dbReference>
<dbReference type="InterPro" id="IPR013011">
    <property type="entry name" value="PTS_EIIB_2"/>
</dbReference>
<evidence type="ECO:0000313" key="9">
    <source>
        <dbReference type="EMBL" id="SKC69511.1"/>
    </source>
</evidence>
<dbReference type="SUPFAM" id="SSF63520">
    <property type="entry name" value="PTS-regulatory domain, PRD"/>
    <property type="match status" value="2"/>
</dbReference>
<dbReference type="InterPro" id="IPR036634">
    <property type="entry name" value="PRD_sf"/>
</dbReference>
<sequence>MKIKRRKYQLIEMLCQEREYKPMSYYARKLDVSSRTISNDLNDLDGIFKKYDLILEKRPNYGVLLKGKEANFKHLITNFYDNGNIDSLKERYKRQAEIIREIILYGKVVTYQDLSDKLYINSSVIYQDMENLKRFQNSYCQIISDRNGTRVKGTEYGKQKLLKQFFNCYINKCYPNASIEVVSDVLSSYYPNSVIAVVTDILDSLSDILKRLLEEYYLNSLFIFLVTIASRKKSGRELIVDFEILNQEGIELLSNYHLAVEISNQFKKRLGIQFVKNEIDYISYQLFMHRVELSINNKYLENMFSKDIKYFINSISKSLGLNLTNDQQLYDALICHMVPMIYRVRSNVSIENPILNQVKNNYPVLFNLSWFHLNEISNKFHIFLSEDEVSFITIHLQVAIERASSRGHVIVVCKTGLLTSELLVNRIRKSLPSSVEVNVIPLNELNEENTKNVDFIISTVQLENSYKPYIKVSPLVDDEELREVYDYYLKYSKGEIRRLNHSKQKIMKLIPSLMNLKHIYMENDFKTKEECLDYLFQNLYEDDCVDKKFRDDIYERESLGSTYLSLGVSFPHAMPTYVRKSAISVLLLPNGVFWDEHRVYLVIMLAIKSDEIKETIKDLPVLYKKVLDYQFINNLVRLNEPEDIKKMLLE</sequence>
<organism evidence="9 10">
    <name type="scientific">Maledivibacter halophilus</name>
    <dbReference type="NCBI Taxonomy" id="36842"/>
    <lineage>
        <taxon>Bacteria</taxon>
        <taxon>Bacillati</taxon>
        <taxon>Bacillota</taxon>
        <taxon>Clostridia</taxon>
        <taxon>Peptostreptococcales</taxon>
        <taxon>Caminicellaceae</taxon>
        <taxon>Maledivibacter</taxon>
    </lineage>
</organism>
<gene>
    <name evidence="9" type="ORF">SAMN02194393_02268</name>
</gene>
<evidence type="ECO:0000256" key="5">
    <source>
        <dbReference type="ARBA" id="ARBA00023163"/>
    </source>
</evidence>
<evidence type="ECO:0000256" key="1">
    <source>
        <dbReference type="ARBA" id="ARBA00022679"/>
    </source>
</evidence>
<dbReference type="PROSITE" id="PS51099">
    <property type="entry name" value="PTS_EIIB_TYPE_2"/>
    <property type="match status" value="1"/>
</dbReference>
<feature type="domain" description="PTS EIIB type-2" evidence="7">
    <location>
        <begin position="407"/>
        <end position="496"/>
    </location>
</feature>
<feature type="domain" description="PRD" evidence="8">
    <location>
        <begin position="299"/>
        <end position="406"/>
    </location>
</feature>
<accession>A0A1T5L0L9</accession>
<feature type="domain" description="PRD" evidence="8">
    <location>
        <begin position="189"/>
        <end position="296"/>
    </location>
</feature>
<dbReference type="InterPro" id="IPR002178">
    <property type="entry name" value="PTS_EIIA_type-2_dom"/>
</dbReference>
<evidence type="ECO:0000256" key="4">
    <source>
        <dbReference type="ARBA" id="ARBA00023159"/>
    </source>
</evidence>
<keyword evidence="3" id="KW-0805">Transcription regulation</keyword>
<reference evidence="9 10" key="1">
    <citation type="submission" date="2017-02" db="EMBL/GenBank/DDBJ databases">
        <authorList>
            <person name="Peterson S.W."/>
        </authorList>
    </citation>
    <scope>NUCLEOTIDE SEQUENCE [LARGE SCALE GENOMIC DNA]</scope>
    <source>
        <strain evidence="9 10">M1</strain>
    </source>
</reference>
<evidence type="ECO:0000256" key="3">
    <source>
        <dbReference type="ARBA" id="ARBA00023015"/>
    </source>
</evidence>
<evidence type="ECO:0000313" key="10">
    <source>
        <dbReference type="Proteomes" id="UP000190285"/>
    </source>
</evidence>
<evidence type="ECO:0000256" key="2">
    <source>
        <dbReference type="ARBA" id="ARBA00022737"/>
    </source>
</evidence>
<dbReference type="Pfam" id="PF00359">
    <property type="entry name" value="PTS_EIIA_2"/>
    <property type="match status" value="1"/>
</dbReference>
<dbReference type="CDD" id="cd05568">
    <property type="entry name" value="PTS_IIB_bgl_like"/>
    <property type="match status" value="1"/>
</dbReference>
<dbReference type="InterPro" id="IPR016152">
    <property type="entry name" value="PTrfase/Anion_transptr"/>
</dbReference>
<dbReference type="InterPro" id="IPR011608">
    <property type="entry name" value="PRD"/>
</dbReference>
<dbReference type="OrthoDB" id="3175596at2"/>
<dbReference type="SUPFAM" id="SSF55804">
    <property type="entry name" value="Phoshotransferase/anion transport protein"/>
    <property type="match status" value="1"/>
</dbReference>
<dbReference type="AlphaFoldDB" id="A0A1T5L0L9"/>
<dbReference type="RefSeq" id="WP_079491723.1">
    <property type="nucleotide sequence ID" value="NZ_FUZT01000005.1"/>
</dbReference>
<dbReference type="EMBL" id="FUZT01000005">
    <property type="protein sequence ID" value="SKC69511.1"/>
    <property type="molecule type" value="Genomic_DNA"/>
</dbReference>
<dbReference type="Gene3D" id="3.40.930.10">
    <property type="entry name" value="Mannitol-specific EII, Chain A"/>
    <property type="match status" value="1"/>
</dbReference>
<dbReference type="CDD" id="cd00211">
    <property type="entry name" value="PTS_IIA_fru"/>
    <property type="match status" value="1"/>
</dbReference>
<dbReference type="GO" id="GO:0009401">
    <property type="term" value="P:phosphoenolpyruvate-dependent sugar phosphotransferase system"/>
    <property type="evidence" value="ECO:0007669"/>
    <property type="project" value="InterPro"/>
</dbReference>
<keyword evidence="1" id="KW-0808">Transferase</keyword>
<dbReference type="PANTHER" id="PTHR30185">
    <property type="entry name" value="CRYPTIC BETA-GLUCOSIDE BGL OPERON ANTITERMINATOR"/>
    <property type="match status" value="1"/>
</dbReference>
<dbReference type="Pfam" id="PF00874">
    <property type="entry name" value="PRD"/>
    <property type="match status" value="1"/>
</dbReference>
<evidence type="ECO:0000259" key="8">
    <source>
        <dbReference type="PROSITE" id="PS51372"/>
    </source>
</evidence>
<protein>
    <submittedName>
        <fullName evidence="9">Transcriptional antiterminator</fullName>
    </submittedName>
</protein>